<dbReference type="Pfam" id="PF24494">
    <property type="entry name" value="DUF7587"/>
    <property type="match status" value="1"/>
</dbReference>
<protein>
    <recommendedName>
        <fullName evidence="2">DUF7587 domain-containing protein</fullName>
    </recommendedName>
</protein>
<organism evidence="3 4">
    <name type="scientific">Cytospora leucostoma</name>
    <dbReference type="NCBI Taxonomy" id="1230097"/>
    <lineage>
        <taxon>Eukaryota</taxon>
        <taxon>Fungi</taxon>
        <taxon>Dikarya</taxon>
        <taxon>Ascomycota</taxon>
        <taxon>Pezizomycotina</taxon>
        <taxon>Sordariomycetes</taxon>
        <taxon>Sordariomycetidae</taxon>
        <taxon>Diaporthales</taxon>
        <taxon>Cytosporaceae</taxon>
        <taxon>Cytospora</taxon>
    </lineage>
</organism>
<keyword evidence="4" id="KW-1185">Reference proteome</keyword>
<dbReference type="OrthoDB" id="4778658at2759"/>
<reference evidence="3 4" key="1">
    <citation type="submission" date="2015-09" db="EMBL/GenBank/DDBJ databases">
        <title>Host preference determinants of Valsa canker pathogens revealed by comparative genomics.</title>
        <authorList>
            <person name="Yin Z."/>
            <person name="Huang L."/>
        </authorList>
    </citation>
    <scope>NUCLEOTIDE SEQUENCE [LARGE SCALE GENOMIC DNA]</scope>
    <source>
        <strain evidence="3 4">SXYLt</strain>
    </source>
</reference>
<sequence>MDDRPLRRDIYDLNYERSIREKLLFGDSSDELTEEARDQKEKALGMEPEPGKRELSGSNDEQRGQPQNKKGISDADFTAMNKRSRSLNHLSKELRRLLEKKDAIVICLFTLSRSLEPAPDRETNTILPPGRLYPNRPDGIWEEENLRARLKAAQEDLAVKLMAESLRGIGRFVSQSQSHEPWQEGPSENLFYRVTRVQSHTFYADDIGFCCGRWLRKWDFREPSEQDLIEHVGGINFESPYISLTESPYRALRLVPNGFERYKGFKVMIIDATILRASDAEPGLPEIYLKAKVFEEIFSDEIEVLSSKIQQIRFGD</sequence>
<feature type="domain" description="DUF7587" evidence="2">
    <location>
        <begin position="188"/>
        <end position="277"/>
    </location>
</feature>
<dbReference type="AlphaFoldDB" id="A0A423W9J5"/>
<comment type="caution">
    <text evidence="3">The sequence shown here is derived from an EMBL/GenBank/DDBJ whole genome shotgun (WGS) entry which is preliminary data.</text>
</comment>
<evidence type="ECO:0000259" key="2">
    <source>
        <dbReference type="Pfam" id="PF24494"/>
    </source>
</evidence>
<feature type="compositionally biased region" description="Basic and acidic residues" evidence="1">
    <location>
        <begin position="34"/>
        <end position="63"/>
    </location>
</feature>
<name>A0A423W9J5_9PEZI</name>
<dbReference type="InterPro" id="IPR056009">
    <property type="entry name" value="DUF7587"/>
</dbReference>
<dbReference type="Proteomes" id="UP000285146">
    <property type="component" value="Unassembled WGS sequence"/>
</dbReference>
<gene>
    <name evidence="3" type="ORF">VPNG_08349</name>
</gene>
<evidence type="ECO:0000313" key="4">
    <source>
        <dbReference type="Proteomes" id="UP000285146"/>
    </source>
</evidence>
<dbReference type="InParanoid" id="A0A423W9J5"/>
<dbReference type="EMBL" id="LKEB01000057">
    <property type="protein sequence ID" value="ROW00035.1"/>
    <property type="molecule type" value="Genomic_DNA"/>
</dbReference>
<proteinExistence type="predicted"/>
<feature type="region of interest" description="Disordered" evidence="1">
    <location>
        <begin position="26"/>
        <end position="80"/>
    </location>
</feature>
<evidence type="ECO:0000256" key="1">
    <source>
        <dbReference type="SAM" id="MobiDB-lite"/>
    </source>
</evidence>
<evidence type="ECO:0000313" key="3">
    <source>
        <dbReference type="EMBL" id="ROW00035.1"/>
    </source>
</evidence>
<accession>A0A423W9J5</accession>